<dbReference type="Proteomes" id="UP000199310">
    <property type="component" value="Unassembled WGS sequence"/>
</dbReference>
<dbReference type="STRING" id="29529.SAMN04488122_6373"/>
<reference evidence="2" key="1">
    <citation type="submission" date="2016-10" db="EMBL/GenBank/DDBJ databases">
        <authorList>
            <person name="Varghese N."/>
            <person name="Submissions S."/>
        </authorList>
    </citation>
    <scope>NUCLEOTIDE SEQUENCE [LARGE SCALE GENOMIC DNA]</scope>
    <source>
        <strain evidence="2">DSM 3695</strain>
    </source>
</reference>
<dbReference type="Pfam" id="PF12771">
    <property type="entry name" value="SusD-like_2"/>
    <property type="match status" value="1"/>
</dbReference>
<organism evidence="1 2">
    <name type="scientific">Chitinophaga arvensicola</name>
    <dbReference type="NCBI Taxonomy" id="29529"/>
    <lineage>
        <taxon>Bacteria</taxon>
        <taxon>Pseudomonadati</taxon>
        <taxon>Bacteroidota</taxon>
        <taxon>Chitinophagia</taxon>
        <taxon>Chitinophagales</taxon>
        <taxon>Chitinophagaceae</taxon>
        <taxon>Chitinophaga</taxon>
    </lineage>
</organism>
<dbReference type="InterPro" id="IPR041662">
    <property type="entry name" value="SusD-like_2"/>
</dbReference>
<keyword evidence="2" id="KW-1185">Reference proteome</keyword>
<dbReference type="SUPFAM" id="SSF48452">
    <property type="entry name" value="TPR-like"/>
    <property type="match status" value="1"/>
</dbReference>
<dbReference type="AlphaFoldDB" id="A0A1I0SCY3"/>
<sequence>MKKFNYQYILLLVLVALLGTSCKKNLDINNDPNNPPLDKATPYVLFPPAVLSTVSSIGTDGAIIGGIWAQYWTQSNASNQYKTIDAYNIQRADYNALYTQLFSGALQDYSLMLQLCDSLHDNNFGLMGTVMKAYSYQVLVDLYDQVPYKEAFGGLNQLQPKFDRGDSIYSWLLRDLDIALSKDLTVTILDEDKAQDIVYKGDMDKWVKFANSLKLKMYLRMINVNPALAKEKIMEMMNSGAPFLTDEKAALSDFKDAPGQDNPLYESNIRSLNTTTNIRASYTMLSWLTQHNDPRLKKIFRAPGAAGGVYYGINQGDYTSLSATYNVSAIYRQTAIDTAYLLSRAEANFMLAEAEERYYGGANAKAYYDAGVTAAFQQYGLDATPYLQADSVYAYPAGGTFAQKLEAIIMQKWASFPGTHALEGFLEQNRTGYPKYSPVYSTEDSYIPGQLVYSRNGVTGAGKFPKRLVFPDVERSRNSNTPAEVPIYQKVWWAL</sequence>
<dbReference type="OrthoDB" id="614457at2"/>
<gene>
    <name evidence="1" type="ORF">SAMN04488122_6373</name>
</gene>
<evidence type="ECO:0000313" key="1">
    <source>
        <dbReference type="EMBL" id="SEW55371.1"/>
    </source>
</evidence>
<evidence type="ECO:0000313" key="2">
    <source>
        <dbReference type="Proteomes" id="UP000199310"/>
    </source>
</evidence>
<protein>
    <submittedName>
        <fullName evidence="1">Starch-binding associating with outer membrane</fullName>
    </submittedName>
</protein>
<dbReference type="PROSITE" id="PS51257">
    <property type="entry name" value="PROKAR_LIPOPROTEIN"/>
    <property type="match status" value="1"/>
</dbReference>
<dbReference type="InterPro" id="IPR011990">
    <property type="entry name" value="TPR-like_helical_dom_sf"/>
</dbReference>
<dbReference type="EMBL" id="FOJG01000002">
    <property type="protein sequence ID" value="SEW55371.1"/>
    <property type="molecule type" value="Genomic_DNA"/>
</dbReference>
<dbReference type="RefSeq" id="WP_089903007.1">
    <property type="nucleotide sequence ID" value="NZ_FOJG01000002.1"/>
</dbReference>
<accession>A0A1I0SCY3</accession>
<proteinExistence type="predicted"/>
<dbReference type="Gene3D" id="1.25.40.390">
    <property type="match status" value="1"/>
</dbReference>
<name>A0A1I0SCY3_9BACT</name>